<protein>
    <recommendedName>
        <fullName evidence="1">Mutator-like transposase domain-containing protein</fullName>
    </recommendedName>
</protein>
<feature type="domain" description="Mutator-like transposase" evidence="1">
    <location>
        <begin position="16"/>
        <end position="126"/>
    </location>
</feature>
<dbReference type="InterPro" id="IPR049012">
    <property type="entry name" value="Mutator_transp_dom"/>
</dbReference>
<evidence type="ECO:0000313" key="2">
    <source>
        <dbReference type="EMBL" id="KAK3887045.1"/>
    </source>
</evidence>
<organism evidence="2 3">
    <name type="scientific">Petrolisthes cinctipes</name>
    <name type="common">Flat porcelain crab</name>
    <dbReference type="NCBI Taxonomy" id="88211"/>
    <lineage>
        <taxon>Eukaryota</taxon>
        <taxon>Metazoa</taxon>
        <taxon>Ecdysozoa</taxon>
        <taxon>Arthropoda</taxon>
        <taxon>Crustacea</taxon>
        <taxon>Multicrustacea</taxon>
        <taxon>Malacostraca</taxon>
        <taxon>Eumalacostraca</taxon>
        <taxon>Eucarida</taxon>
        <taxon>Decapoda</taxon>
        <taxon>Pleocyemata</taxon>
        <taxon>Anomura</taxon>
        <taxon>Galatheoidea</taxon>
        <taxon>Porcellanidae</taxon>
        <taxon>Petrolisthes</taxon>
    </lineage>
</organism>
<keyword evidence="3" id="KW-1185">Reference proteome</keyword>
<name>A0AAE1G857_PETCI</name>
<evidence type="ECO:0000313" key="3">
    <source>
        <dbReference type="Proteomes" id="UP001286313"/>
    </source>
</evidence>
<dbReference type="Pfam" id="PF20700">
    <property type="entry name" value="Mutator"/>
    <property type="match status" value="1"/>
</dbReference>
<dbReference type="EMBL" id="JAWQEG010000653">
    <property type="protein sequence ID" value="KAK3887045.1"/>
    <property type="molecule type" value="Genomic_DNA"/>
</dbReference>
<dbReference type="Proteomes" id="UP001286313">
    <property type="component" value="Unassembled WGS sequence"/>
</dbReference>
<gene>
    <name evidence="2" type="ORF">Pcinc_008810</name>
</gene>
<comment type="caution">
    <text evidence="2">The sequence shown here is derived from an EMBL/GenBank/DDBJ whole genome shotgun (WGS) entry which is preliminary data.</text>
</comment>
<reference evidence="2" key="1">
    <citation type="submission" date="2023-10" db="EMBL/GenBank/DDBJ databases">
        <title>Genome assemblies of two species of porcelain crab, Petrolisthes cinctipes and Petrolisthes manimaculis (Anomura: Porcellanidae).</title>
        <authorList>
            <person name="Angst P."/>
        </authorList>
    </citation>
    <scope>NUCLEOTIDE SEQUENCE</scope>
    <source>
        <strain evidence="2">PB745_01</strain>
        <tissue evidence="2">Gill</tissue>
    </source>
</reference>
<sequence>MLYGARSAYRAVCALNNGKGPYGEKRKVQKAECINHVAKRLGTGLSGLKKPGKAKVEGKGKMGGKHRLTDVVIDHLQFYFQVSLNRKVGTSPREMRDEILSTYYHCSSTDDNPQHDLCAKGSNSWCFYNKALAVGEKPKSHTKMSVYFRLEDPQLQQVKAVYERLTTDDMMSRCLQGLTQNRNEHLHSRIWKASPKHRCASKRMVDFATATAVCTYNVGYIGSNFTDLLGIEYTVSMDKYLKAKDASMDTPFRRKSRNKKVRRDLGPDTQKVPKLAFLSHLGMPSVGTG</sequence>
<evidence type="ECO:0000259" key="1">
    <source>
        <dbReference type="Pfam" id="PF20700"/>
    </source>
</evidence>
<accession>A0AAE1G857</accession>
<dbReference type="AlphaFoldDB" id="A0AAE1G857"/>
<proteinExistence type="predicted"/>